<gene>
    <name evidence="2" type="ORF">BCR34DRAFT_626161</name>
</gene>
<keyword evidence="1" id="KW-0472">Membrane</keyword>
<keyword evidence="3" id="KW-1185">Reference proteome</keyword>
<name>A0A1Y1ZE85_9PLEO</name>
<keyword evidence="1" id="KW-1133">Transmembrane helix</keyword>
<comment type="caution">
    <text evidence="2">The sequence shown here is derived from an EMBL/GenBank/DDBJ whole genome shotgun (WGS) entry which is preliminary data.</text>
</comment>
<proteinExistence type="predicted"/>
<sequence length="398" mass="45041">MRRRTPKSSPPESLVALAHALGFSDYPHNSTASPYLNYILNQHVARTTQDEYLLLFRRIITYFEHPAVSEDGKDGSKPEGPSIQSLLDELTSSKGEGVFEDTPAGSKVRREDVDDTVLYILGVWTMMLSSFVRLPNGIRKIAVAYMYRTQKREADAATCSAYDESLAGLLHGKIKATRLNAFTLNVLGAVEISWTFNLSRHMLLSKHRGRYVLEMFALPCVFAGTTLTSSAVGISAELTQEIQESYRILFNAWPANPLHVQLGRFLGIRKVCWCWSCSAYRYRGRTILKLKKTLADTAQQAKNGRQVAARDQFDPMLIVLMSGSAISNWTYDLFPCLWSRITTLDEHLQVAKPWSIWILFRDRRDTLQFWTFLFATVVVMLTFFQVALGIAQAIGSFR</sequence>
<dbReference type="OrthoDB" id="5428890at2759"/>
<keyword evidence="1" id="KW-0812">Transmembrane</keyword>
<evidence type="ECO:0000313" key="2">
    <source>
        <dbReference type="EMBL" id="ORY08583.1"/>
    </source>
</evidence>
<evidence type="ECO:0000313" key="3">
    <source>
        <dbReference type="Proteomes" id="UP000193144"/>
    </source>
</evidence>
<reference evidence="2 3" key="1">
    <citation type="submission" date="2016-07" db="EMBL/GenBank/DDBJ databases">
        <title>Pervasive Adenine N6-methylation of Active Genes in Fungi.</title>
        <authorList>
            <consortium name="DOE Joint Genome Institute"/>
            <person name="Mondo S.J."/>
            <person name="Dannebaum R.O."/>
            <person name="Kuo R.C."/>
            <person name="Labutti K."/>
            <person name="Haridas S."/>
            <person name="Kuo A."/>
            <person name="Salamov A."/>
            <person name="Ahrendt S.R."/>
            <person name="Lipzen A."/>
            <person name="Sullivan W."/>
            <person name="Andreopoulos W.B."/>
            <person name="Clum A."/>
            <person name="Lindquist E."/>
            <person name="Daum C."/>
            <person name="Ramamoorthy G.K."/>
            <person name="Gryganskyi A."/>
            <person name="Culley D."/>
            <person name="Magnuson J.K."/>
            <person name="James T.Y."/>
            <person name="O'Malley M.A."/>
            <person name="Stajich J.E."/>
            <person name="Spatafora J.W."/>
            <person name="Visel A."/>
            <person name="Grigoriev I.V."/>
        </authorList>
    </citation>
    <scope>NUCLEOTIDE SEQUENCE [LARGE SCALE GENOMIC DNA]</scope>
    <source>
        <strain evidence="2 3">CBS 115471</strain>
    </source>
</reference>
<dbReference type="Proteomes" id="UP000193144">
    <property type="component" value="Unassembled WGS sequence"/>
</dbReference>
<evidence type="ECO:0000256" key="1">
    <source>
        <dbReference type="SAM" id="Phobius"/>
    </source>
</evidence>
<accession>A0A1Y1ZE85</accession>
<protein>
    <submittedName>
        <fullName evidence="2">Uncharacterized protein</fullName>
    </submittedName>
</protein>
<dbReference type="EMBL" id="MCFA01000098">
    <property type="protein sequence ID" value="ORY08583.1"/>
    <property type="molecule type" value="Genomic_DNA"/>
</dbReference>
<dbReference type="AlphaFoldDB" id="A0A1Y1ZE85"/>
<organism evidence="2 3">
    <name type="scientific">Clohesyomyces aquaticus</name>
    <dbReference type="NCBI Taxonomy" id="1231657"/>
    <lineage>
        <taxon>Eukaryota</taxon>
        <taxon>Fungi</taxon>
        <taxon>Dikarya</taxon>
        <taxon>Ascomycota</taxon>
        <taxon>Pezizomycotina</taxon>
        <taxon>Dothideomycetes</taxon>
        <taxon>Pleosporomycetidae</taxon>
        <taxon>Pleosporales</taxon>
        <taxon>Lindgomycetaceae</taxon>
        <taxon>Clohesyomyces</taxon>
    </lineage>
</organism>
<feature type="transmembrane region" description="Helical" evidence="1">
    <location>
        <begin position="369"/>
        <end position="394"/>
    </location>
</feature>